<dbReference type="EMBL" id="CAJOBI010227338">
    <property type="protein sequence ID" value="CAF5056158.1"/>
    <property type="molecule type" value="Genomic_DNA"/>
</dbReference>
<name>A0A816PQF3_9BILA</name>
<dbReference type="Proteomes" id="UP000681720">
    <property type="component" value="Unassembled WGS sequence"/>
</dbReference>
<comment type="caution">
    <text evidence="1">The sequence shown here is derived from an EMBL/GenBank/DDBJ whole genome shotgun (WGS) entry which is preliminary data.</text>
</comment>
<accession>A0A816PQF3</accession>
<reference evidence="1" key="1">
    <citation type="submission" date="2021-02" db="EMBL/GenBank/DDBJ databases">
        <authorList>
            <person name="Nowell W R."/>
        </authorList>
    </citation>
    <scope>NUCLEOTIDE SEQUENCE</scope>
</reference>
<dbReference type="EMBL" id="CAJNRE010006081">
    <property type="protein sequence ID" value="CAF2052584.1"/>
    <property type="molecule type" value="Genomic_DNA"/>
</dbReference>
<protein>
    <recommendedName>
        <fullName evidence="5">Reverse transcriptase domain-containing protein</fullName>
    </recommendedName>
</protein>
<dbReference type="Proteomes" id="UP000676336">
    <property type="component" value="Unassembled WGS sequence"/>
</dbReference>
<dbReference type="PANTHER" id="PTHR21301:SF10">
    <property type="entry name" value="REVERSE TRANSCRIPTASE DOMAIN-CONTAINING PROTEIN"/>
    <property type="match status" value="1"/>
</dbReference>
<dbReference type="EMBL" id="CAJOBJ010262120">
    <property type="protein sequence ID" value="CAF5115340.1"/>
    <property type="molecule type" value="Genomic_DNA"/>
</dbReference>
<evidence type="ECO:0000313" key="3">
    <source>
        <dbReference type="EMBL" id="CAF5115340.1"/>
    </source>
</evidence>
<sequence>MNDIVNDTSAFININVDPTITQEEKLIRKLNHLHSTGFLTSEELKICKPSGSQPARIYGLPKIHKLGSPPLRPTLSACGTFNYGLTIMLAKRLKYLRKHETVTRDTFSFIEDLRKHCNGSPLGPVFADIFMIHLEKELMPTLRKNGVLWWRRFVDDSFTILSDTTGINVLKQILNSYHKNIQFTHTEEEDNTIPFLDVLLTHTHSATTPYFNTSAYRKPTYTGLHLKWKSFVPELGKILEVLVLEYCFIGTCTRTRTRTRRDDTRTRTCTRRINTRNFRKIFCQ</sequence>
<evidence type="ECO:0000313" key="1">
    <source>
        <dbReference type="EMBL" id="CAF2052584.1"/>
    </source>
</evidence>
<organism evidence="1 4">
    <name type="scientific">Rotaria magnacalcarata</name>
    <dbReference type="NCBI Taxonomy" id="392030"/>
    <lineage>
        <taxon>Eukaryota</taxon>
        <taxon>Metazoa</taxon>
        <taxon>Spiralia</taxon>
        <taxon>Gnathifera</taxon>
        <taxon>Rotifera</taxon>
        <taxon>Eurotatoria</taxon>
        <taxon>Bdelloidea</taxon>
        <taxon>Philodinida</taxon>
        <taxon>Philodinidae</taxon>
        <taxon>Rotaria</taxon>
    </lineage>
</organism>
<evidence type="ECO:0000313" key="2">
    <source>
        <dbReference type="EMBL" id="CAF5056158.1"/>
    </source>
</evidence>
<dbReference type="PANTHER" id="PTHR21301">
    <property type="entry name" value="REVERSE TRANSCRIPTASE"/>
    <property type="match status" value="1"/>
</dbReference>
<evidence type="ECO:0008006" key="5">
    <source>
        <dbReference type="Google" id="ProtNLM"/>
    </source>
</evidence>
<dbReference type="AlphaFoldDB" id="A0A816PQF3"/>
<evidence type="ECO:0000313" key="4">
    <source>
        <dbReference type="Proteomes" id="UP000663824"/>
    </source>
</evidence>
<dbReference type="Proteomes" id="UP000663824">
    <property type="component" value="Unassembled WGS sequence"/>
</dbReference>
<gene>
    <name evidence="3" type="ORF">GIL414_LOCUS63319</name>
    <name evidence="1" type="ORF">MBJ925_LOCUS13310</name>
    <name evidence="2" type="ORF">SMN809_LOCUS59483</name>
</gene>
<proteinExistence type="predicted"/>